<sequence>MGDDPGSRGTPSIAIIGAGPRGTSILERIVASAAECAPGLDLAVHVIDPFPPGGGYVWRGGQSKLLWSNTRSDECTLFTDESVKCEGPLVPGPSLAEWAEALVRGECALPEGFKSGAGTPDEASRVHAGWFATRQLVGEYLSWVFWSTVDTGAPQVGVRVHQARVADVQELPTGRQRLTLDGAGALDVDVVIHAQGNFQVGLLTEETSLARRASAHRLTYVPTASTAEVSLDSAPPGEAVILRGLGLAFFDTMVLLTEGRGGRFCRDASGELRYEPSGREPVLHAGSRRGVPYRSKFHYTLSRPPSGLPRYFTPDELGKGPLDFASGLWPLIVRELTAAGYRELAASHPERLGVEADAFLAQLDTVEWNSPEMKELIESAVPEKGDRIDVEGMDRPLAGRRFHSPAALQEWMTAYLAADVERGRDPGHSAHLAVYHAIFSVADALWRVVQSGLLSPASAGPGLPEFFQFCRFRTSGPPGPRLEQLLALARAGVVHFIGAETEVTVVDGLFAARSSSTDTEIRAHALIESRLPGRALSRATDPLLLRLVERGEVREQTQVDPATGGRHPTGLVDTVGQRLRGSDGAPHPRRFFAYPGDFPRPGTNSVFLHQSDALARSALRELVRAVGEARL</sequence>
<evidence type="ECO:0000313" key="4">
    <source>
        <dbReference type="Proteomes" id="UP001183881"/>
    </source>
</evidence>
<dbReference type="RefSeq" id="WP_311647421.1">
    <property type="nucleotide sequence ID" value="NZ_JAVRFA010000051.1"/>
</dbReference>
<dbReference type="InterPro" id="IPR036188">
    <property type="entry name" value="FAD/NAD-bd_sf"/>
</dbReference>
<organism evidence="3 4">
    <name type="scientific">Streptomyces edwardsiae</name>
    <dbReference type="NCBI Taxonomy" id="3075527"/>
    <lineage>
        <taxon>Bacteria</taxon>
        <taxon>Bacillati</taxon>
        <taxon>Actinomycetota</taxon>
        <taxon>Actinomycetes</taxon>
        <taxon>Kitasatosporales</taxon>
        <taxon>Streptomycetaceae</taxon>
        <taxon>Streptomyces</taxon>
    </lineage>
</organism>
<evidence type="ECO:0000256" key="1">
    <source>
        <dbReference type="SAM" id="MobiDB-lite"/>
    </source>
</evidence>
<keyword evidence="4" id="KW-1185">Reference proteome</keyword>
<dbReference type="Pfam" id="PF13454">
    <property type="entry name" value="NAD_binding_9"/>
    <property type="match status" value="1"/>
</dbReference>
<comment type="caution">
    <text evidence="3">The sequence shown here is derived from an EMBL/GenBank/DDBJ whole genome shotgun (WGS) entry which is preliminary data.</text>
</comment>
<dbReference type="InterPro" id="IPR052189">
    <property type="entry name" value="L-asp_N-monooxygenase_NS-form"/>
</dbReference>
<proteinExistence type="predicted"/>
<gene>
    <name evidence="3" type="ORF">RM705_27875</name>
</gene>
<dbReference type="SUPFAM" id="SSF51905">
    <property type="entry name" value="FAD/NAD(P)-binding domain"/>
    <property type="match status" value="1"/>
</dbReference>
<protein>
    <submittedName>
        <fullName evidence="3">FAD/NAD(P)-binding protein</fullName>
    </submittedName>
</protein>
<feature type="region of interest" description="Disordered" evidence="1">
    <location>
        <begin position="555"/>
        <end position="586"/>
    </location>
</feature>
<dbReference type="PANTHER" id="PTHR40254">
    <property type="entry name" value="BLR0577 PROTEIN"/>
    <property type="match status" value="1"/>
</dbReference>
<name>A0ABU2Q3G5_9ACTN</name>
<dbReference type="PANTHER" id="PTHR40254:SF1">
    <property type="entry name" value="BLR0577 PROTEIN"/>
    <property type="match status" value="1"/>
</dbReference>
<dbReference type="Proteomes" id="UP001183881">
    <property type="component" value="Unassembled WGS sequence"/>
</dbReference>
<dbReference type="EMBL" id="JAVRFA010000051">
    <property type="protein sequence ID" value="MDT0398493.1"/>
    <property type="molecule type" value="Genomic_DNA"/>
</dbReference>
<feature type="domain" description="FAD-dependent urate hydroxylase HpyO/Asp monooxygenase CreE-like FAD/NAD(P)-binding" evidence="2">
    <location>
        <begin position="14"/>
        <end position="197"/>
    </location>
</feature>
<evidence type="ECO:0000313" key="3">
    <source>
        <dbReference type="EMBL" id="MDT0398493.1"/>
    </source>
</evidence>
<evidence type="ECO:0000259" key="2">
    <source>
        <dbReference type="Pfam" id="PF13454"/>
    </source>
</evidence>
<accession>A0ABU2Q3G5</accession>
<reference evidence="4" key="1">
    <citation type="submission" date="2023-07" db="EMBL/GenBank/DDBJ databases">
        <title>30 novel species of actinomycetes from the DSMZ collection.</title>
        <authorList>
            <person name="Nouioui I."/>
        </authorList>
    </citation>
    <scope>NUCLEOTIDE SEQUENCE [LARGE SCALE GENOMIC DNA]</scope>
    <source>
        <strain evidence="4">DSM 41636</strain>
    </source>
</reference>
<dbReference type="InterPro" id="IPR038732">
    <property type="entry name" value="HpyO/CreE_NAD-binding"/>
</dbReference>